<keyword evidence="1 5" id="KW-0689">Ribosomal protein</keyword>
<feature type="compositionally biased region" description="Gly residues" evidence="4">
    <location>
        <begin position="21"/>
        <end position="37"/>
    </location>
</feature>
<evidence type="ECO:0000256" key="2">
    <source>
        <dbReference type="ARBA" id="ARBA00023274"/>
    </source>
</evidence>
<comment type="caution">
    <text evidence="5">The sequence shown here is derived from an EMBL/GenBank/DDBJ whole genome shotgun (WGS) entry which is preliminary data.</text>
</comment>
<dbReference type="SUPFAM" id="SSF52080">
    <property type="entry name" value="Ribosomal proteins L15p and L18e"/>
    <property type="match status" value="1"/>
</dbReference>
<dbReference type="PATRIC" id="fig|1618650.3.peg.656"/>
<accession>A0A0G2A1B2</accession>
<sequence>MIASLHTLVRQGKRAYRRVGRGNGSSRGKQSGRGGKGQTARAGHKIRPEMRDIIKKLPKRRGYGKNRGRTVDSTIPDAVAVSVTRLDKMFESGASISWKVLQERGGRRA</sequence>
<evidence type="ECO:0000256" key="1">
    <source>
        <dbReference type="ARBA" id="ARBA00022980"/>
    </source>
</evidence>
<proteinExistence type="predicted"/>
<dbReference type="Proteomes" id="UP000034290">
    <property type="component" value="Unassembled WGS sequence"/>
</dbReference>
<feature type="region of interest" description="Disordered" evidence="4">
    <location>
        <begin position="1"/>
        <end position="51"/>
    </location>
</feature>
<evidence type="ECO:0000256" key="3">
    <source>
        <dbReference type="ARBA" id="ARBA00035497"/>
    </source>
</evidence>
<gene>
    <name evidence="5" type="ORF">UY81_C0069G0005</name>
</gene>
<dbReference type="InterPro" id="IPR036227">
    <property type="entry name" value="Ribosomal_uL15/eL18_sf"/>
</dbReference>
<reference evidence="5 6" key="1">
    <citation type="journal article" date="2015" name="Nature">
        <title>rRNA introns, odd ribosomes, and small enigmatic genomes across a large radiation of phyla.</title>
        <authorList>
            <person name="Brown C.T."/>
            <person name="Hug L.A."/>
            <person name="Thomas B.C."/>
            <person name="Sharon I."/>
            <person name="Castelle C.J."/>
            <person name="Singh A."/>
            <person name="Wilkins M.J."/>
            <person name="Williams K.H."/>
            <person name="Banfield J.F."/>
        </authorList>
    </citation>
    <scope>NUCLEOTIDE SEQUENCE [LARGE SCALE GENOMIC DNA]</scope>
</reference>
<organism evidence="5 6">
    <name type="scientific">Candidatus Giovannonibacteria bacterium GW2011_GWA2_53_7</name>
    <dbReference type="NCBI Taxonomy" id="1618650"/>
    <lineage>
        <taxon>Bacteria</taxon>
        <taxon>Candidatus Giovannoniibacteriota</taxon>
    </lineage>
</organism>
<dbReference type="GO" id="GO:0005840">
    <property type="term" value="C:ribosome"/>
    <property type="evidence" value="ECO:0007669"/>
    <property type="project" value="UniProtKB-KW"/>
</dbReference>
<evidence type="ECO:0000256" key="4">
    <source>
        <dbReference type="SAM" id="MobiDB-lite"/>
    </source>
</evidence>
<dbReference type="EMBL" id="LCRM01000069">
    <property type="protein sequence ID" value="KKW34582.1"/>
    <property type="molecule type" value="Genomic_DNA"/>
</dbReference>
<dbReference type="AlphaFoldDB" id="A0A0G2A1B2"/>
<dbReference type="GO" id="GO:1990904">
    <property type="term" value="C:ribonucleoprotein complex"/>
    <property type="evidence" value="ECO:0007669"/>
    <property type="project" value="UniProtKB-KW"/>
</dbReference>
<name>A0A0G2A1B2_9BACT</name>
<keyword evidence="2" id="KW-0687">Ribonucleoprotein</keyword>
<feature type="compositionally biased region" description="Basic residues" evidence="4">
    <location>
        <begin position="11"/>
        <end position="20"/>
    </location>
</feature>
<evidence type="ECO:0000313" key="6">
    <source>
        <dbReference type="Proteomes" id="UP000034290"/>
    </source>
</evidence>
<evidence type="ECO:0000313" key="5">
    <source>
        <dbReference type="EMBL" id="KKW34582.1"/>
    </source>
</evidence>
<protein>
    <recommendedName>
        <fullName evidence="3">50S ribosomal protein L15</fullName>
    </recommendedName>
</protein>